<keyword evidence="7" id="KW-1185">Reference proteome</keyword>
<accession>A0A0P9C9Y8</accession>
<comment type="caution">
    <text evidence="6">The sequence shown here is derived from an EMBL/GenBank/DDBJ whole genome shotgun (WGS) entry which is preliminary data.</text>
</comment>
<name>A0A0P9C9Y8_9BACL</name>
<dbReference type="InterPro" id="IPR004099">
    <property type="entry name" value="Pyr_nucl-diS_OxRdtase_dimer"/>
</dbReference>
<comment type="cofactor">
    <cofactor evidence="1">
        <name>FAD</name>
        <dbReference type="ChEBI" id="CHEBI:57692"/>
    </cofactor>
</comment>
<dbReference type="PATRIC" id="fig|471514.4.peg.4906"/>
<feature type="domain" description="FAD/NAD(P)-binding" evidence="5">
    <location>
        <begin position="18"/>
        <end position="57"/>
    </location>
</feature>
<feature type="domain" description="Pyridine nucleotide-disulphide oxidoreductase dimerisation" evidence="4">
    <location>
        <begin position="77"/>
        <end position="141"/>
    </location>
</feature>
<gene>
    <name evidence="6" type="ORF">AN477_18830</name>
</gene>
<organism evidence="6 7">
    <name type="scientific">Alicyclobacillus ferrooxydans</name>
    <dbReference type="NCBI Taxonomy" id="471514"/>
    <lineage>
        <taxon>Bacteria</taxon>
        <taxon>Bacillati</taxon>
        <taxon>Bacillota</taxon>
        <taxon>Bacilli</taxon>
        <taxon>Bacillales</taxon>
        <taxon>Alicyclobacillaceae</taxon>
        <taxon>Alicyclobacillus</taxon>
    </lineage>
</organism>
<evidence type="ECO:0000259" key="4">
    <source>
        <dbReference type="Pfam" id="PF02852"/>
    </source>
</evidence>
<evidence type="ECO:0000256" key="2">
    <source>
        <dbReference type="ARBA" id="ARBA00022630"/>
    </source>
</evidence>
<evidence type="ECO:0000259" key="5">
    <source>
        <dbReference type="Pfam" id="PF07992"/>
    </source>
</evidence>
<dbReference type="PRINTS" id="PR00411">
    <property type="entry name" value="PNDRDTASEI"/>
</dbReference>
<reference evidence="6 7" key="1">
    <citation type="submission" date="2015-09" db="EMBL/GenBank/DDBJ databases">
        <title>Draft genome sequence of Alicyclobacillus ferrooxydans DSM 22381.</title>
        <authorList>
            <person name="Hemp J."/>
        </authorList>
    </citation>
    <scope>NUCLEOTIDE SEQUENCE [LARGE SCALE GENOMIC DNA]</scope>
    <source>
        <strain evidence="6 7">TC-34</strain>
    </source>
</reference>
<dbReference type="Gene3D" id="3.30.390.30">
    <property type="match status" value="1"/>
</dbReference>
<dbReference type="SUPFAM" id="SSF51905">
    <property type="entry name" value="FAD/NAD(P)-binding domain"/>
    <property type="match status" value="1"/>
</dbReference>
<dbReference type="PANTHER" id="PTHR43014:SF4">
    <property type="entry name" value="PYRIDINE NUCLEOTIDE-DISULFIDE OXIDOREDUCTASE RCLA-RELATED"/>
    <property type="match status" value="1"/>
</dbReference>
<dbReference type="GO" id="GO:0003955">
    <property type="term" value="F:NAD(P)H dehydrogenase (quinone) activity"/>
    <property type="evidence" value="ECO:0007669"/>
    <property type="project" value="TreeGrafter"/>
</dbReference>
<keyword evidence="2" id="KW-0285">Flavoprotein</keyword>
<dbReference type="Pfam" id="PF07992">
    <property type="entry name" value="Pyr_redox_2"/>
    <property type="match status" value="1"/>
</dbReference>
<dbReference type="GO" id="GO:0050660">
    <property type="term" value="F:flavin adenine dinucleotide binding"/>
    <property type="evidence" value="ECO:0007669"/>
    <property type="project" value="TreeGrafter"/>
</dbReference>
<dbReference type="EMBL" id="LJCO01000081">
    <property type="protein sequence ID" value="KPV42201.1"/>
    <property type="molecule type" value="Genomic_DNA"/>
</dbReference>
<evidence type="ECO:0000313" key="7">
    <source>
        <dbReference type="Proteomes" id="UP000050482"/>
    </source>
</evidence>
<dbReference type="AlphaFoldDB" id="A0A0P9C9Y8"/>
<dbReference type="InterPro" id="IPR023753">
    <property type="entry name" value="FAD/NAD-binding_dom"/>
</dbReference>
<dbReference type="Gene3D" id="3.50.50.60">
    <property type="entry name" value="FAD/NAD(P)-binding domain"/>
    <property type="match status" value="1"/>
</dbReference>
<dbReference type="SUPFAM" id="SSF55424">
    <property type="entry name" value="FAD/NAD-linked reductases, dimerisation (C-terminal) domain"/>
    <property type="match status" value="1"/>
</dbReference>
<dbReference type="STRING" id="471514.AN477_18830"/>
<sequence length="141" mass="15103">MSNSEMNLFGGIGKSTQLGAHGEVLVDEYLRTSNPRIYAAGDVTMGPQFVYVAAHEGWVVAENAVGRANQKRDLRVVPGVTFTNPSIATVGLTEQQAKMEGYDVISSVLPLDAVPRALVNRETTGVFKLIADAQTRKILGA</sequence>
<keyword evidence="3" id="KW-0274">FAD</keyword>
<dbReference type="PANTHER" id="PTHR43014">
    <property type="entry name" value="MERCURIC REDUCTASE"/>
    <property type="match status" value="1"/>
</dbReference>
<evidence type="ECO:0000256" key="3">
    <source>
        <dbReference type="ARBA" id="ARBA00022827"/>
    </source>
</evidence>
<proteinExistence type="predicted"/>
<dbReference type="InterPro" id="IPR036188">
    <property type="entry name" value="FAD/NAD-bd_sf"/>
</dbReference>
<dbReference type="InterPro" id="IPR016156">
    <property type="entry name" value="FAD/NAD-linked_Rdtase_dimer_sf"/>
</dbReference>
<evidence type="ECO:0000256" key="1">
    <source>
        <dbReference type="ARBA" id="ARBA00001974"/>
    </source>
</evidence>
<dbReference type="Pfam" id="PF02852">
    <property type="entry name" value="Pyr_redox_dim"/>
    <property type="match status" value="1"/>
</dbReference>
<feature type="non-terminal residue" evidence="6">
    <location>
        <position position="141"/>
    </location>
</feature>
<dbReference type="Proteomes" id="UP000050482">
    <property type="component" value="Unassembled WGS sequence"/>
</dbReference>
<protein>
    <submittedName>
        <fullName evidence="6">Mercuric reductase</fullName>
    </submittedName>
</protein>
<evidence type="ECO:0000313" key="6">
    <source>
        <dbReference type="EMBL" id="KPV42201.1"/>
    </source>
</evidence>